<feature type="domain" description="TonB-dependent receptor plug" evidence="8">
    <location>
        <begin position="98"/>
        <end position="216"/>
    </location>
</feature>
<dbReference type="SUPFAM" id="SSF56935">
    <property type="entry name" value="Porins"/>
    <property type="match status" value="1"/>
</dbReference>
<accession>A0ABT3DPZ3</accession>
<evidence type="ECO:0000313" key="9">
    <source>
        <dbReference type="EMBL" id="MCW0397562.1"/>
    </source>
</evidence>
<evidence type="ECO:0000313" key="10">
    <source>
        <dbReference type="Proteomes" id="UP001320843"/>
    </source>
</evidence>
<evidence type="ECO:0000259" key="7">
    <source>
        <dbReference type="Pfam" id="PF00593"/>
    </source>
</evidence>
<gene>
    <name evidence="9" type="ORF">NB700_000118</name>
</gene>
<name>A0ABT3DPZ3_9XANT</name>
<evidence type="ECO:0000256" key="1">
    <source>
        <dbReference type="ARBA" id="ARBA00004442"/>
    </source>
</evidence>
<feature type="region of interest" description="Disordered" evidence="5">
    <location>
        <begin position="48"/>
        <end position="74"/>
    </location>
</feature>
<dbReference type="InterPro" id="IPR000531">
    <property type="entry name" value="Beta-barrel_TonB"/>
</dbReference>
<dbReference type="PANTHER" id="PTHR40980">
    <property type="entry name" value="PLUG DOMAIN-CONTAINING PROTEIN"/>
    <property type="match status" value="1"/>
</dbReference>
<dbReference type="InterPro" id="IPR036942">
    <property type="entry name" value="Beta-barrel_TonB_sf"/>
</dbReference>
<feature type="signal peptide" evidence="6">
    <location>
        <begin position="1"/>
        <end position="25"/>
    </location>
</feature>
<evidence type="ECO:0000256" key="4">
    <source>
        <dbReference type="RuleBase" id="RU003357"/>
    </source>
</evidence>
<proteinExistence type="inferred from homology"/>
<keyword evidence="3" id="KW-0998">Cell outer membrane</keyword>
<dbReference type="PANTHER" id="PTHR40980:SF4">
    <property type="entry name" value="TONB-DEPENDENT RECEPTOR-LIKE BETA-BARREL DOMAIN-CONTAINING PROTEIN"/>
    <property type="match status" value="1"/>
</dbReference>
<dbReference type="Gene3D" id="2.170.130.10">
    <property type="entry name" value="TonB-dependent receptor, plug domain"/>
    <property type="match status" value="1"/>
</dbReference>
<evidence type="ECO:0000256" key="6">
    <source>
        <dbReference type="SAM" id="SignalP"/>
    </source>
</evidence>
<dbReference type="InterPro" id="IPR010104">
    <property type="entry name" value="TonB_rcpt_bac"/>
</dbReference>
<comment type="similarity">
    <text evidence="4">Belongs to the TonB-dependent receptor family.</text>
</comment>
<dbReference type="EMBL" id="JANFWR010000001">
    <property type="protein sequence ID" value="MCW0397562.1"/>
    <property type="molecule type" value="Genomic_DNA"/>
</dbReference>
<feature type="domain" description="TonB-dependent receptor-like beta-barrel" evidence="7">
    <location>
        <begin position="471"/>
        <end position="942"/>
    </location>
</feature>
<protein>
    <recommendedName>
        <fullName evidence="11">TonB-dependent receptor</fullName>
    </recommendedName>
</protein>
<keyword evidence="2 4" id="KW-0472">Membrane</keyword>
<feature type="chain" id="PRO_5046350003" description="TonB-dependent receptor" evidence="6">
    <location>
        <begin position="26"/>
        <end position="978"/>
    </location>
</feature>
<keyword evidence="4" id="KW-0798">TonB box</keyword>
<dbReference type="InterPro" id="IPR012910">
    <property type="entry name" value="Plug_dom"/>
</dbReference>
<keyword evidence="6" id="KW-0732">Signal</keyword>
<keyword evidence="10" id="KW-1185">Reference proteome</keyword>
<dbReference type="Proteomes" id="UP001320843">
    <property type="component" value="Unassembled WGS sequence"/>
</dbReference>
<evidence type="ECO:0000256" key="3">
    <source>
        <dbReference type="ARBA" id="ARBA00023237"/>
    </source>
</evidence>
<comment type="caution">
    <text evidence="9">The sequence shown here is derived from an EMBL/GenBank/DDBJ whole genome shotgun (WGS) entry which is preliminary data.</text>
</comment>
<dbReference type="InterPro" id="IPR037066">
    <property type="entry name" value="Plug_dom_sf"/>
</dbReference>
<organism evidence="9 10">
    <name type="scientific">Xanthomonas sacchari</name>
    <dbReference type="NCBI Taxonomy" id="56458"/>
    <lineage>
        <taxon>Bacteria</taxon>
        <taxon>Pseudomonadati</taxon>
        <taxon>Pseudomonadota</taxon>
        <taxon>Gammaproteobacteria</taxon>
        <taxon>Lysobacterales</taxon>
        <taxon>Lysobacteraceae</taxon>
        <taxon>Xanthomonas</taxon>
    </lineage>
</organism>
<evidence type="ECO:0000259" key="8">
    <source>
        <dbReference type="Pfam" id="PF07715"/>
    </source>
</evidence>
<dbReference type="NCBIfam" id="TIGR01782">
    <property type="entry name" value="TonB-Xanth-Caul"/>
    <property type="match status" value="1"/>
</dbReference>
<evidence type="ECO:0000256" key="2">
    <source>
        <dbReference type="ARBA" id="ARBA00023136"/>
    </source>
</evidence>
<dbReference type="PROSITE" id="PS51257">
    <property type="entry name" value="PROKAR_LIPOPROTEIN"/>
    <property type="match status" value="1"/>
</dbReference>
<evidence type="ECO:0000256" key="5">
    <source>
        <dbReference type="SAM" id="MobiDB-lite"/>
    </source>
</evidence>
<dbReference type="Gene3D" id="2.40.170.20">
    <property type="entry name" value="TonB-dependent receptor, beta-barrel domain"/>
    <property type="match status" value="1"/>
</dbReference>
<dbReference type="Pfam" id="PF07715">
    <property type="entry name" value="Plug"/>
    <property type="match status" value="1"/>
</dbReference>
<evidence type="ECO:0008006" key="11">
    <source>
        <dbReference type="Google" id="ProtNLM"/>
    </source>
</evidence>
<reference evidence="9 10" key="1">
    <citation type="submission" date="2022-06" db="EMBL/GenBank/DDBJ databases">
        <title>Dynamics of rice microbiomes reveals core vertical transmitted seed endophytes.</title>
        <authorList>
            <person name="Liao K."/>
            <person name="Zhang X."/>
        </authorList>
    </citation>
    <scope>NUCLEOTIDE SEQUENCE [LARGE SCALE GENOMIC DNA]</scope>
    <source>
        <strain evidence="9 10">YT10-10-1</strain>
    </source>
</reference>
<sequence length="978" mass="105837">MQPLTHRRRALIVCALAASCQAALAQDAASTTATLAADASAVAAATAPAVGDATPDATPDTTPDTTPNAAASADGTTTLSSVMVTGVRKANAAAIESKRAATNITDVVSSTDVRALPDTTIVEALRRIPGLSVLPATDNEHPRDEAATPVLRGLGPSYNNVTIDGLTVASPGTPNGTLGSITRGVRLDILPASMVSELQVIKTFTPDLDPNATGGAINLKTRSAFENGGKPFFTAEASLGHANDVGKPRDQDDPGYRLLATGSRTFGSEGQYGLTLSGNYQTLSSYTETHMTTDTVHYGFYDNSGVLQSGTNLGNGWAVPQQDKYWYVMDKRDRYGLTGKFEARLSESLQAYAMAGYYYFRDNMERNEVILDPRNRNRVYNQTATSGTYPVGDVEVGYSNQITTTRTKLGQTGFEWRPDDRQVLSARASWSDATYAEPIKMIKYVTGAQRPAAVPTGQTGPGVTVVPTAAYGFNYDTSALNQRFPMAAQAYYNYDNYSLLYWRPDYQRNARDKVLTGRLDYAFNRGEMDRGFGFGSGLSYTRDEPGFDIYRVEYQPNRSAPPLKIADVLAPSNAPMRYLGLNLIAIDPDKANQVLSATPLSAFNRTDQSAFSNQDNFSHREEIFGAYGLVGYRADDFDVEAGLHYDHTDQSTVGRQRQLDAATGSYVYVDAPTESRYAKVLPSAVMTYHVNDRLDLRAGASRTLGRPPYDAYAARTSIGFVNSSDMGNPNAQGVTVTIGNPDIKPRVSTNLDLSLEWRLPDDFDGMLAAALFDKRIQDEIFTLSRTDQFSFNGTTYSNVLISTPANAAKAHVRGLELSAVFNTLFPGVPALSGLGASANLALLDGGMDVPFTSGSAPNLVQSQRTVDRLVGQPDYTANASMFYTVGGVELRAAYNRQGKALRAIVSNIAWQDLYWAPRSQLDLSATWAVSKQLSVVGQISNVTHSRLTSFTGPGENLLKDSYSMPTTYWLGLRFTPSL</sequence>
<dbReference type="Pfam" id="PF00593">
    <property type="entry name" value="TonB_dep_Rec_b-barrel"/>
    <property type="match status" value="1"/>
</dbReference>
<comment type="subcellular location">
    <subcellularLocation>
        <location evidence="1 4">Cell outer membrane</location>
    </subcellularLocation>
</comment>